<dbReference type="PANTHER" id="PTHR42879">
    <property type="entry name" value="3-OXOACYL-(ACYL-CARRIER-PROTEIN) REDUCTASE"/>
    <property type="match status" value="1"/>
</dbReference>
<comment type="similarity">
    <text evidence="1">Belongs to the short-chain dehydrogenases/reductases (SDR) family.</text>
</comment>
<proteinExistence type="inferred from homology"/>
<dbReference type="Gene3D" id="3.40.50.720">
    <property type="entry name" value="NAD(P)-binding Rossmann-like Domain"/>
    <property type="match status" value="1"/>
</dbReference>
<dbReference type="Pfam" id="PF13561">
    <property type="entry name" value="adh_short_C2"/>
    <property type="match status" value="1"/>
</dbReference>
<accession>A0ABU5J229</accession>
<dbReference type="PRINTS" id="PR00080">
    <property type="entry name" value="SDRFAMILY"/>
</dbReference>
<dbReference type="Proteomes" id="UP001290455">
    <property type="component" value="Unassembled WGS sequence"/>
</dbReference>
<dbReference type="SUPFAM" id="SSF51735">
    <property type="entry name" value="NAD(P)-binding Rossmann-fold domains"/>
    <property type="match status" value="1"/>
</dbReference>
<dbReference type="PRINTS" id="PR00081">
    <property type="entry name" value="GDHRDH"/>
</dbReference>
<name>A0ABU5J229_9BACI</name>
<evidence type="ECO:0000313" key="2">
    <source>
        <dbReference type="EMBL" id="MDZ5473410.1"/>
    </source>
</evidence>
<dbReference type="NCBIfam" id="NF047420">
    <property type="entry name" value="EF_P_mod_YmfI"/>
    <property type="match status" value="1"/>
</dbReference>
<evidence type="ECO:0000256" key="1">
    <source>
        <dbReference type="ARBA" id="ARBA00006484"/>
    </source>
</evidence>
<dbReference type="PANTHER" id="PTHR42879:SF2">
    <property type="entry name" value="3-OXOACYL-[ACYL-CARRIER-PROTEIN] REDUCTASE FABG"/>
    <property type="match status" value="1"/>
</dbReference>
<dbReference type="EMBL" id="JAXOFX010000013">
    <property type="protein sequence ID" value="MDZ5473410.1"/>
    <property type="molecule type" value="Genomic_DNA"/>
</dbReference>
<comment type="caution">
    <text evidence="2">The sequence shown here is derived from an EMBL/GenBank/DDBJ whole genome shotgun (WGS) entry which is preliminary data.</text>
</comment>
<protein>
    <submittedName>
        <fullName evidence="2">SDR family oxidoreductase</fullName>
    </submittedName>
</protein>
<dbReference type="CDD" id="cd05233">
    <property type="entry name" value="SDR_c"/>
    <property type="match status" value="1"/>
</dbReference>
<evidence type="ECO:0000313" key="3">
    <source>
        <dbReference type="Proteomes" id="UP001290455"/>
    </source>
</evidence>
<organism evidence="2 3">
    <name type="scientific">Robertmurraya mangrovi</name>
    <dbReference type="NCBI Taxonomy" id="3098077"/>
    <lineage>
        <taxon>Bacteria</taxon>
        <taxon>Bacillati</taxon>
        <taxon>Bacillota</taxon>
        <taxon>Bacilli</taxon>
        <taxon>Bacillales</taxon>
        <taxon>Bacillaceae</taxon>
        <taxon>Robertmurraya</taxon>
    </lineage>
</organism>
<dbReference type="InterPro" id="IPR002347">
    <property type="entry name" value="SDR_fam"/>
</dbReference>
<dbReference type="InterPro" id="IPR036291">
    <property type="entry name" value="NAD(P)-bd_dom_sf"/>
</dbReference>
<keyword evidence="3" id="KW-1185">Reference proteome</keyword>
<dbReference type="InterPro" id="IPR050259">
    <property type="entry name" value="SDR"/>
</dbReference>
<dbReference type="RefSeq" id="WP_322447705.1">
    <property type="nucleotide sequence ID" value="NZ_JAXOFX010000013.1"/>
</dbReference>
<sequence>MEKFALVTGASGGIGQAIARKLAEEGYSLYLHYNENRDSISKLVGELENTYGREYIPIQADLASKEGYKKIAENIFSLDAIIHNSGVSHYGLLLDLDEGTVETLINVHVTSPLLLTKQLLPKMLPKHHGNIVVISSIWGQTGAACEVLYSTVKGAQISFVKALSKELALNGIRVNGVAPGAIQTPMLSSFTEDEMEELKQDIPLGKVGKPEHVADTVHFLLSEKAEYITGQIIGVNGGWYT</sequence>
<reference evidence="2 3" key="1">
    <citation type="submission" date="2023-11" db="EMBL/GenBank/DDBJ databases">
        <title>Bacillus jintuensis, isolated from a mudflat on the Beibu Gulf coast.</title>
        <authorList>
            <person name="Li M."/>
        </authorList>
    </citation>
    <scope>NUCLEOTIDE SEQUENCE [LARGE SCALE GENOMIC DNA]</scope>
    <source>
        <strain evidence="2 3">31A1R</strain>
    </source>
</reference>
<gene>
    <name evidence="2" type="ORF">SM124_16985</name>
</gene>